<dbReference type="InterPro" id="IPR011051">
    <property type="entry name" value="RmlC_Cupin_sf"/>
</dbReference>
<sequence length="130" mass="14929">MAYIIDLPIYTDKRGSLTVLDDVQHLLPFQIRRIFYIYEVDDSLRGGHRHKATTQAAICVRGSCTVFNDDGSRKEEFLLNSPGKCLVLGTKDWHQMHHFSQDAILLVLASTSFDPNDYIFEPYPDHENTL</sequence>
<dbReference type="Pfam" id="PF05523">
    <property type="entry name" value="FdtA"/>
    <property type="match status" value="1"/>
</dbReference>
<dbReference type="InterPro" id="IPR014710">
    <property type="entry name" value="RmlC-like_jellyroll"/>
</dbReference>
<reference evidence="2 3" key="1">
    <citation type="submission" date="2017-02" db="EMBL/GenBank/DDBJ databases">
        <authorList>
            <person name="Peterson S.W."/>
        </authorList>
    </citation>
    <scope>NUCLEOTIDE SEQUENCE [LARGE SCALE GENOMIC DNA]</scope>
    <source>
        <strain evidence="2 3">DSM 22335</strain>
    </source>
</reference>
<name>A0A1T4RMP7_9BACT</name>
<dbReference type="AlphaFoldDB" id="A0A1T4RMP7"/>
<dbReference type="InterPro" id="IPR008894">
    <property type="entry name" value="QdtA_cupin_dom"/>
</dbReference>
<feature type="domain" description="Sugar 3,4-ketoisomerase QdtA cupin" evidence="1">
    <location>
        <begin position="4"/>
        <end position="121"/>
    </location>
</feature>
<dbReference type="EMBL" id="FUWH01000013">
    <property type="protein sequence ID" value="SKA17239.1"/>
    <property type="molecule type" value="Genomic_DNA"/>
</dbReference>
<dbReference type="Gene3D" id="2.60.120.10">
    <property type="entry name" value="Jelly Rolls"/>
    <property type="match status" value="1"/>
</dbReference>
<dbReference type="STRING" id="413434.SAMN04488132_11374"/>
<protein>
    <submittedName>
        <fullName evidence="2">WxcM-like, C-terminal</fullName>
    </submittedName>
</protein>
<gene>
    <name evidence="2" type="ORF">SAMN04488132_11374</name>
</gene>
<evidence type="ECO:0000313" key="3">
    <source>
        <dbReference type="Proteomes" id="UP000190888"/>
    </source>
</evidence>
<dbReference type="RefSeq" id="WP_078832688.1">
    <property type="nucleotide sequence ID" value="NZ_FUWH01000013.1"/>
</dbReference>
<evidence type="ECO:0000313" key="2">
    <source>
        <dbReference type="EMBL" id="SKA17239.1"/>
    </source>
</evidence>
<keyword evidence="3" id="KW-1185">Reference proteome</keyword>
<dbReference type="OrthoDB" id="9795513at2"/>
<evidence type="ECO:0000259" key="1">
    <source>
        <dbReference type="Pfam" id="PF05523"/>
    </source>
</evidence>
<dbReference type="CDD" id="cd20292">
    <property type="entry name" value="cupin_QdtA-like"/>
    <property type="match status" value="1"/>
</dbReference>
<dbReference type="Proteomes" id="UP000190888">
    <property type="component" value="Unassembled WGS sequence"/>
</dbReference>
<dbReference type="SUPFAM" id="SSF51182">
    <property type="entry name" value="RmlC-like cupins"/>
    <property type="match status" value="1"/>
</dbReference>
<organism evidence="2 3">
    <name type="scientific">Sediminibacterium ginsengisoli</name>
    <dbReference type="NCBI Taxonomy" id="413434"/>
    <lineage>
        <taxon>Bacteria</taxon>
        <taxon>Pseudomonadati</taxon>
        <taxon>Bacteroidota</taxon>
        <taxon>Chitinophagia</taxon>
        <taxon>Chitinophagales</taxon>
        <taxon>Chitinophagaceae</taxon>
        <taxon>Sediminibacterium</taxon>
    </lineage>
</organism>
<accession>A0A1T4RMP7</accession>
<proteinExistence type="predicted"/>